<dbReference type="OrthoDB" id="5318346at2759"/>
<dbReference type="InterPro" id="IPR012942">
    <property type="entry name" value="SRR1-like"/>
</dbReference>
<organism evidence="3 4">
    <name type="scientific">Clonostachys solani</name>
    <dbReference type="NCBI Taxonomy" id="160281"/>
    <lineage>
        <taxon>Eukaryota</taxon>
        <taxon>Fungi</taxon>
        <taxon>Dikarya</taxon>
        <taxon>Ascomycota</taxon>
        <taxon>Pezizomycotina</taxon>
        <taxon>Sordariomycetes</taxon>
        <taxon>Hypocreomycetidae</taxon>
        <taxon>Hypocreales</taxon>
        <taxon>Bionectriaceae</taxon>
        <taxon>Clonostachys</taxon>
    </lineage>
</organism>
<reference evidence="3" key="1">
    <citation type="submission" date="2021-10" db="EMBL/GenBank/DDBJ databases">
        <authorList>
            <person name="Piombo E."/>
        </authorList>
    </citation>
    <scope>NUCLEOTIDE SEQUENCE</scope>
</reference>
<gene>
    <name evidence="3" type="ORF">CSOL1703_00009899</name>
</gene>
<keyword evidence="4" id="KW-1185">Reference proteome</keyword>
<accession>A0A9N9W446</accession>
<dbReference type="PANTHER" id="PTHR42080">
    <property type="entry name" value="SRR1 DOMAIN-CONTAINING PROTEIN"/>
    <property type="match status" value="1"/>
</dbReference>
<dbReference type="Pfam" id="PF07985">
    <property type="entry name" value="SRR1"/>
    <property type="match status" value="1"/>
</dbReference>
<evidence type="ECO:0000256" key="1">
    <source>
        <dbReference type="SAM" id="MobiDB-lite"/>
    </source>
</evidence>
<feature type="compositionally biased region" description="Basic and acidic residues" evidence="1">
    <location>
        <begin position="1"/>
        <end position="13"/>
    </location>
</feature>
<feature type="region of interest" description="Disordered" evidence="1">
    <location>
        <begin position="1"/>
        <end position="34"/>
    </location>
</feature>
<proteinExistence type="predicted"/>
<comment type="caution">
    <text evidence="3">The sequence shown here is derived from an EMBL/GenBank/DDBJ whole genome shotgun (WGS) entry which is preliminary data.</text>
</comment>
<feature type="domain" description="SRR1-like" evidence="2">
    <location>
        <begin position="79"/>
        <end position="264"/>
    </location>
</feature>
<dbReference type="EMBL" id="CABFOC020000005">
    <property type="protein sequence ID" value="CAH0044162.1"/>
    <property type="molecule type" value="Genomic_DNA"/>
</dbReference>
<dbReference type="PANTHER" id="PTHR42080:SF1">
    <property type="entry name" value="SRR1-LIKE DOMAIN-CONTAINING PROTEIN"/>
    <property type="match status" value="1"/>
</dbReference>
<dbReference type="AlphaFoldDB" id="A0A9N9W446"/>
<name>A0A9N9W446_9HYPO</name>
<feature type="compositionally biased region" description="Basic residues" evidence="1">
    <location>
        <begin position="15"/>
        <end position="29"/>
    </location>
</feature>
<evidence type="ECO:0000259" key="2">
    <source>
        <dbReference type="Pfam" id="PF07985"/>
    </source>
</evidence>
<dbReference type="Proteomes" id="UP000775872">
    <property type="component" value="Unassembled WGS sequence"/>
</dbReference>
<evidence type="ECO:0000313" key="3">
    <source>
        <dbReference type="EMBL" id="CAH0044162.1"/>
    </source>
</evidence>
<protein>
    <recommendedName>
        <fullName evidence="2">SRR1-like domain-containing protein</fullName>
    </recommendedName>
</protein>
<evidence type="ECO:0000313" key="4">
    <source>
        <dbReference type="Proteomes" id="UP000775872"/>
    </source>
</evidence>
<feature type="region of interest" description="Disordered" evidence="1">
    <location>
        <begin position="269"/>
        <end position="296"/>
    </location>
</feature>
<sequence>MPLEKTEADDGWTHVKPKSRRRSGKKPPKAVHTVKENQIHAVQTENTRSPEEIAAEYQRIRSEFEVTKAGEELHELMTKNGPEAVSQAVCLGIGTFDPPDGGWETKRRTFIQLIGFLLMVEALGRELSLSIDIRYFYILTLRNAEKRDKTKVKCYFQDPVFGEADKAFIVSLGHEVVNSPEGFEKVDGNTVLSGVHLYRPIYAKALEKCLPAVFIGTDLDVWDTVTLGTMDDLAMAKTMEETYSKKKHPQDPMSTAFTNTTIYWRPRLAIAAPSTPEKEPRESQTPTETTSENDKS</sequence>